<comment type="caution">
    <text evidence="3">The sequence shown here is derived from an EMBL/GenBank/DDBJ whole genome shotgun (WGS) entry which is preliminary data.</text>
</comment>
<evidence type="ECO:0000256" key="2">
    <source>
        <dbReference type="SAM" id="SignalP"/>
    </source>
</evidence>
<feature type="chain" id="PRO_5045125743" evidence="2">
    <location>
        <begin position="22"/>
        <end position="101"/>
    </location>
</feature>
<accession>A0ABP9N285</accession>
<name>A0ABP9N285_9HYPH</name>
<evidence type="ECO:0000313" key="4">
    <source>
        <dbReference type="Proteomes" id="UP001500864"/>
    </source>
</evidence>
<evidence type="ECO:0000256" key="1">
    <source>
        <dbReference type="SAM" id="MobiDB-lite"/>
    </source>
</evidence>
<evidence type="ECO:0000313" key="3">
    <source>
        <dbReference type="EMBL" id="GAA5105786.1"/>
    </source>
</evidence>
<reference evidence="4" key="1">
    <citation type="journal article" date="2019" name="Int. J. Syst. Evol. Microbiol.">
        <title>The Global Catalogue of Microorganisms (GCM) 10K type strain sequencing project: providing services to taxonomists for standard genome sequencing and annotation.</title>
        <authorList>
            <consortium name="The Broad Institute Genomics Platform"/>
            <consortium name="The Broad Institute Genome Sequencing Center for Infectious Disease"/>
            <person name="Wu L."/>
            <person name="Ma J."/>
        </authorList>
    </citation>
    <scope>NUCLEOTIDE SEQUENCE [LARGE SCALE GENOMIC DNA]</scope>
    <source>
        <strain evidence="4">JCM 17712</strain>
    </source>
</reference>
<keyword evidence="2" id="KW-0732">Signal</keyword>
<sequence>MKMIYFITAYATFASISMAQAASLIGAQKLVEGIFSSKSSLFDAQIGNPLGEVLRTKFCNHQRGQAAQLVPVASSSNKKRRGPPRGGKKRPNLFTKSPMSF</sequence>
<protein>
    <submittedName>
        <fullName evidence="3">Uncharacterized protein</fullName>
    </submittedName>
</protein>
<dbReference type="RefSeq" id="WP_345114866.1">
    <property type="nucleotide sequence ID" value="NZ_BAABIZ010000004.1"/>
</dbReference>
<proteinExistence type="predicted"/>
<organism evidence="3 4">
    <name type="scientific">Bartonella jaculi</name>
    <dbReference type="NCBI Taxonomy" id="686226"/>
    <lineage>
        <taxon>Bacteria</taxon>
        <taxon>Pseudomonadati</taxon>
        <taxon>Pseudomonadota</taxon>
        <taxon>Alphaproteobacteria</taxon>
        <taxon>Hyphomicrobiales</taxon>
        <taxon>Bartonellaceae</taxon>
        <taxon>Bartonella</taxon>
    </lineage>
</organism>
<keyword evidence="4" id="KW-1185">Reference proteome</keyword>
<feature type="region of interest" description="Disordered" evidence="1">
    <location>
        <begin position="69"/>
        <end position="101"/>
    </location>
</feature>
<feature type="compositionally biased region" description="Basic residues" evidence="1">
    <location>
        <begin position="77"/>
        <end position="91"/>
    </location>
</feature>
<dbReference type="Proteomes" id="UP001500864">
    <property type="component" value="Unassembled WGS sequence"/>
</dbReference>
<gene>
    <name evidence="3" type="ORF">GCM10023261_05500</name>
</gene>
<feature type="signal peptide" evidence="2">
    <location>
        <begin position="1"/>
        <end position="21"/>
    </location>
</feature>
<dbReference type="EMBL" id="BAABIZ010000004">
    <property type="protein sequence ID" value="GAA5105786.1"/>
    <property type="molecule type" value="Genomic_DNA"/>
</dbReference>